<dbReference type="GO" id="GO:0006338">
    <property type="term" value="P:chromatin remodeling"/>
    <property type="evidence" value="ECO:0007669"/>
    <property type="project" value="UniProtKB-ARBA"/>
</dbReference>
<sequence length="110" mass="12874">PSSEVVDGLEEWEVEKILAVRIRRKRLQYQVSWVGYDPDPEWYPASNFKNSPYKIREFHAEYPNLPGPPQDLPGWITEWETGKPSYDHERHGKAEENSVVATYDTKLNTL</sequence>
<dbReference type="STRING" id="658429.L8FR27"/>
<accession>L8FR27</accession>
<dbReference type="Pfam" id="PF00385">
    <property type="entry name" value="Chromo"/>
    <property type="match status" value="1"/>
</dbReference>
<dbReference type="SMART" id="SM00298">
    <property type="entry name" value="CHROMO"/>
    <property type="match status" value="1"/>
</dbReference>
<reference evidence="4" key="1">
    <citation type="submission" date="2010-09" db="EMBL/GenBank/DDBJ databases">
        <title>The genome sequence of Geomyces destructans 20631-21.</title>
        <authorList>
            <consortium name="The Broad Institute Genome Sequencing Platform"/>
            <person name="Cuomo C.A."/>
            <person name="Blehert D.S."/>
            <person name="Lorch J.M."/>
            <person name="Young S.K."/>
            <person name="Zeng Q."/>
            <person name="Gargeya S."/>
            <person name="Fitzgerald M."/>
            <person name="Haas B."/>
            <person name="Abouelleil A."/>
            <person name="Alvarado L."/>
            <person name="Arachchi H.M."/>
            <person name="Berlin A."/>
            <person name="Brown A."/>
            <person name="Chapman S.B."/>
            <person name="Chen Z."/>
            <person name="Dunbar C."/>
            <person name="Freedman E."/>
            <person name="Gearin G."/>
            <person name="Gellesch M."/>
            <person name="Goldberg J."/>
            <person name="Griggs A."/>
            <person name="Gujja S."/>
            <person name="Heiman D."/>
            <person name="Howarth C."/>
            <person name="Larson L."/>
            <person name="Lui A."/>
            <person name="MacDonald P.J.P."/>
            <person name="Montmayeur A."/>
            <person name="Murphy C."/>
            <person name="Neiman D."/>
            <person name="Pearson M."/>
            <person name="Priest M."/>
            <person name="Roberts A."/>
            <person name="Saif S."/>
            <person name="Shea T."/>
            <person name="Shenoy N."/>
            <person name="Sisk P."/>
            <person name="Stolte C."/>
            <person name="Sykes S."/>
            <person name="Wortman J."/>
            <person name="Nusbaum C."/>
            <person name="Birren B."/>
        </authorList>
    </citation>
    <scope>NUCLEOTIDE SEQUENCE [LARGE SCALE GENOMIC DNA]</scope>
    <source>
        <strain evidence="4">ATCC MYA-4855 / 20631-21</strain>
    </source>
</reference>
<gene>
    <name evidence="3" type="ORF">GMDG_08909</name>
</gene>
<keyword evidence="4" id="KW-1185">Reference proteome</keyword>
<dbReference type="VEuPathDB" id="FungiDB:GMDG_08909"/>
<dbReference type="SUPFAM" id="SSF54160">
    <property type="entry name" value="Chromo domain-like"/>
    <property type="match status" value="1"/>
</dbReference>
<feature type="domain" description="Chromo" evidence="2">
    <location>
        <begin position="12"/>
        <end position="70"/>
    </location>
</feature>
<dbReference type="InterPro" id="IPR000953">
    <property type="entry name" value="Chromo/chromo_shadow_dom"/>
</dbReference>
<dbReference type="PROSITE" id="PS50013">
    <property type="entry name" value="CHROMO_2"/>
    <property type="match status" value="1"/>
</dbReference>
<dbReference type="Proteomes" id="UP000011064">
    <property type="component" value="Unassembled WGS sequence"/>
</dbReference>
<protein>
    <recommendedName>
        <fullName evidence="2">Chromo domain-containing protein</fullName>
    </recommendedName>
</protein>
<comment type="subunit">
    <text evidence="1">Component of the NuA4 histone acetyltransferase complex.</text>
</comment>
<organism evidence="3 4">
    <name type="scientific">Pseudogymnoascus destructans (strain ATCC MYA-4855 / 20631-21)</name>
    <name type="common">Bat white-nose syndrome fungus</name>
    <name type="synonym">Geomyces destructans</name>
    <dbReference type="NCBI Taxonomy" id="658429"/>
    <lineage>
        <taxon>Eukaryota</taxon>
        <taxon>Fungi</taxon>
        <taxon>Dikarya</taxon>
        <taxon>Ascomycota</taxon>
        <taxon>Pezizomycotina</taxon>
        <taxon>Leotiomycetes</taxon>
        <taxon>Thelebolales</taxon>
        <taxon>Thelebolaceae</taxon>
        <taxon>Pseudogymnoascus</taxon>
    </lineage>
</organism>
<dbReference type="AlphaFoldDB" id="L8FR27"/>
<dbReference type="EMBL" id="GL574646">
    <property type="protein sequence ID" value="ELR03440.1"/>
    <property type="molecule type" value="Genomic_DNA"/>
</dbReference>
<dbReference type="InterPro" id="IPR016197">
    <property type="entry name" value="Chromo-like_dom_sf"/>
</dbReference>
<evidence type="ECO:0000313" key="4">
    <source>
        <dbReference type="Proteomes" id="UP000011064"/>
    </source>
</evidence>
<evidence type="ECO:0000313" key="3">
    <source>
        <dbReference type="EMBL" id="ELR03440.1"/>
    </source>
</evidence>
<evidence type="ECO:0000259" key="2">
    <source>
        <dbReference type="PROSITE" id="PS50013"/>
    </source>
</evidence>
<feature type="non-terminal residue" evidence="3">
    <location>
        <position position="1"/>
    </location>
</feature>
<evidence type="ECO:0000256" key="1">
    <source>
        <dbReference type="ARBA" id="ARBA00011353"/>
    </source>
</evidence>
<dbReference type="HOGENOM" id="CLU_2177091_0_0_1"/>
<name>L8FR27_PSED2</name>
<dbReference type="InterPro" id="IPR023780">
    <property type="entry name" value="Chromo_domain"/>
</dbReference>
<proteinExistence type="predicted"/>
<dbReference type="Gene3D" id="2.40.50.40">
    <property type="match status" value="1"/>
</dbReference>
<dbReference type="InParanoid" id="L8FR27"/>
<dbReference type="CDD" id="cd00024">
    <property type="entry name" value="CD_CSD"/>
    <property type="match status" value="1"/>
</dbReference>